<dbReference type="InParanoid" id="A0A1Z5JYV1"/>
<feature type="domain" description="Protein kinase" evidence="8">
    <location>
        <begin position="6"/>
        <end position="312"/>
    </location>
</feature>
<dbReference type="AlphaFoldDB" id="A0A1Z5JYV1"/>
<gene>
    <name evidence="9" type="ORF">FisN_4Lu588</name>
</gene>
<sequence length="380" mass="42878">MLNERYDIGDMVGEGSFGSVFVASSKETGEKRALKLLKDTYTFQEIINLREFQSIQIAGYHPFIVELFEVHRVKYSSATVFVFEFMPDGSLHSLLYHRFTNKLGPPEHAFIRRTTHQVLQALEHLHSRGWMHRDVKPDNLLLKGDTCKLADFSLARPCSHLHQEVGGGGPMTQSVATLWYRSPEIVLLAPDYSSPADLFGLGCVAAEMFRLKPLFPSRNDADMLWRLLKMLGNPIASGWKQGQALLEKRAPYLEIDSKDFSDEDFRSNLTEWLSSGAVKRDPEPLLDLLIGMMNMNPSSRLTASQALQNPYFHQNPSHKAWKSPSAVPTGHHELEIASSVVTTSPHVEDTSGHTSPLDCDHSFKNSSRQYPQKLVLKRCK</sequence>
<keyword evidence="10" id="KW-1185">Reference proteome</keyword>
<dbReference type="InterPro" id="IPR011009">
    <property type="entry name" value="Kinase-like_dom_sf"/>
</dbReference>
<dbReference type="EMBL" id="BDSP01000136">
    <property type="protein sequence ID" value="GAX19200.1"/>
    <property type="molecule type" value="Genomic_DNA"/>
</dbReference>
<evidence type="ECO:0000313" key="9">
    <source>
        <dbReference type="EMBL" id="GAX19200.1"/>
    </source>
</evidence>
<evidence type="ECO:0000313" key="10">
    <source>
        <dbReference type="Proteomes" id="UP000198406"/>
    </source>
</evidence>
<evidence type="ECO:0000259" key="8">
    <source>
        <dbReference type="PROSITE" id="PS50011"/>
    </source>
</evidence>
<protein>
    <recommendedName>
        <fullName evidence="8">Protein kinase domain-containing protein</fullName>
    </recommendedName>
</protein>
<dbReference type="Proteomes" id="UP000198406">
    <property type="component" value="Unassembled WGS sequence"/>
</dbReference>
<dbReference type="InterPro" id="IPR000719">
    <property type="entry name" value="Prot_kinase_dom"/>
</dbReference>
<evidence type="ECO:0000256" key="7">
    <source>
        <dbReference type="SAM" id="MobiDB-lite"/>
    </source>
</evidence>
<accession>A0A1Z5JYV1</accession>
<keyword evidence="4" id="KW-0418">Kinase</keyword>
<dbReference type="Gene3D" id="1.10.510.10">
    <property type="entry name" value="Transferase(Phosphotransferase) domain 1"/>
    <property type="match status" value="1"/>
</dbReference>
<dbReference type="PANTHER" id="PTHR24055">
    <property type="entry name" value="MITOGEN-ACTIVATED PROTEIN KINASE"/>
    <property type="match status" value="1"/>
</dbReference>
<proteinExistence type="predicted"/>
<name>A0A1Z5JYV1_FISSO</name>
<evidence type="ECO:0000256" key="3">
    <source>
        <dbReference type="ARBA" id="ARBA00022741"/>
    </source>
</evidence>
<dbReference type="GO" id="GO:0005524">
    <property type="term" value="F:ATP binding"/>
    <property type="evidence" value="ECO:0007669"/>
    <property type="project" value="UniProtKB-UniRule"/>
</dbReference>
<dbReference type="GO" id="GO:0004674">
    <property type="term" value="F:protein serine/threonine kinase activity"/>
    <property type="evidence" value="ECO:0007669"/>
    <property type="project" value="UniProtKB-KW"/>
</dbReference>
<feature type="binding site" evidence="6">
    <location>
        <position position="35"/>
    </location>
    <ligand>
        <name>ATP</name>
        <dbReference type="ChEBI" id="CHEBI:30616"/>
    </ligand>
</feature>
<dbReference type="PROSITE" id="PS00107">
    <property type="entry name" value="PROTEIN_KINASE_ATP"/>
    <property type="match status" value="1"/>
</dbReference>
<dbReference type="PROSITE" id="PS50011">
    <property type="entry name" value="PROTEIN_KINASE_DOM"/>
    <property type="match status" value="1"/>
</dbReference>
<evidence type="ECO:0000256" key="1">
    <source>
        <dbReference type="ARBA" id="ARBA00022527"/>
    </source>
</evidence>
<dbReference type="Pfam" id="PF00069">
    <property type="entry name" value="Pkinase"/>
    <property type="match status" value="1"/>
</dbReference>
<keyword evidence="2" id="KW-0808">Transferase</keyword>
<evidence type="ECO:0000256" key="5">
    <source>
        <dbReference type="ARBA" id="ARBA00022840"/>
    </source>
</evidence>
<organism evidence="9 10">
    <name type="scientific">Fistulifera solaris</name>
    <name type="common">Oleaginous diatom</name>
    <dbReference type="NCBI Taxonomy" id="1519565"/>
    <lineage>
        <taxon>Eukaryota</taxon>
        <taxon>Sar</taxon>
        <taxon>Stramenopiles</taxon>
        <taxon>Ochrophyta</taxon>
        <taxon>Bacillariophyta</taxon>
        <taxon>Bacillariophyceae</taxon>
        <taxon>Bacillariophycidae</taxon>
        <taxon>Naviculales</taxon>
        <taxon>Naviculaceae</taxon>
        <taxon>Fistulifera</taxon>
    </lineage>
</organism>
<dbReference type="InterPro" id="IPR017441">
    <property type="entry name" value="Protein_kinase_ATP_BS"/>
</dbReference>
<evidence type="ECO:0000256" key="4">
    <source>
        <dbReference type="ARBA" id="ARBA00022777"/>
    </source>
</evidence>
<comment type="caution">
    <text evidence="9">The sequence shown here is derived from an EMBL/GenBank/DDBJ whole genome shotgun (WGS) entry which is preliminary data.</text>
</comment>
<dbReference type="FunFam" id="1.10.510.10:FF:000624">
    <property type="entry name" value="Mitogen-activated protein kinase"/>
    <property type="match status" value="1"/>
</dbReference>
<dbReference type="Gene3D" id="3.30.200.20">
    <property type="entry name" value="Phosphorylase Kinase, domain 1"/>
    <property type="match status" value="1"/>
</dbReference>
<keyword evidence="1" id="KW-0723">Serine/threonine-protein kinase</keyword>
<reference evidence="9 10" key="1">
    <citation type="journal article" date="2015" name="Plant Cell">
        <title>Oil accumulation by the oleaginous diatom Fistulifera solaris as revealed by the genome and transcriptome.</title>
        <authorList>
            <person name="Tanaka T."/>
            <person name="Maeda Y."/>
            <person name="Veluchamy A."/>
            <person name="Tanaka M."/>
            <person name="Abida H."/>
            <person name="Marechal E."/>
            <person name="Bowler C."/>
            <person name="Muto M."/>
            <person name="Sunaga Y."/>
            <person name="Tanaka M."/>
            <person name="Yoshino T."/>
            <person name="Taniguchi T."/>
            <person name="Fukuda Y."/>
            <person name="Nemoto M."/>
            <person name="Matsumoto M."/>
            <person name="Wong P.S."/>
            <person name="Aburatani S."/>
            <person name="Fujibuchi W."/>
        </authorList>
    </citation>
    <scope>NUCLEOTIDE SEQUENCE [LARGE SCALE GENOMIC DNA]</scope>
    <source>
        <strain evidence="9 10">JPCC DA0580</strain>
    </source>
</reference>
<keyword evidence="5 6" id="KW-0067">ATP-binding</keyword>
<dbReference type="OrthoDB" id="2158884at2759"/>
<dbReference type="InterPro" id="IPR050117">
    <property type="entry name" value="MAPK"/>
</dbReference>
<keyword evidence="3 6" id="KW-0547">Nucleotide-binding</keyword>
<feature type="region of interest" description="Disordered" evidence="7">
    <location>
        <begin position="342"/>
        <end position="364"/>
    </location>
</feature>
<evidence type="ECO:0000256" key="6">
    <source>
        <dbReference type="PROSITE-ProRule" id="PRU10141"/>
    </source>
</evidence>
<dbReference type="SMART" id="SM00220">
    <property type="entry name" value="S_TKc"/>
    <property type="match status" value="1"/>
</dbReference>
<evidence type="ECO:0000256" key="2">
    <source>
        <dbReference type="ARBA" id="ARBA00022679"/>
    </source>
</evidence>
<dbReference type="SUPFAM" id="SSF56112">
    <property type="entry name" value="Protein kinase-like (PK-like)"/>
    <property type="match status" value="1"/>
</dbReference>